<reference evidence="3 4" key="1">
    <citation type="journal article" date="2017" name="Gigascience">
        <title>Genome sequence of the small brown planthopper, Laodelphax striatellus.</title>
        <authorList>
            <person name="Zhu J."/>
            <person name="Jiang F."/>
            <person name="Wang X."/>
            <person name="Yang P."/>
            <person name="Bao Y."/>
            <person name="Zhao W."/>
            <person name="Wang W."/>
            <person name="Lu H."/>
            <person name="Wang Q."/>
            <person name="Cui N."/>
            <person name="Li J."/>
            <person name="Chen X."/>
            <person name="Luo L."/>
            <person name="Yu J."/>
            <person name="Kang L."/>
            <person name="Cui F."/>
        </authorList>
    </citation>
    <scope>NUCLEOTIDE SEQUENCE [LARGE SCALE GENOMIC DNA]</scope>
    <source>
        <strain evidence="3">Lst14</strain>
    </source>
</reference>
<sequence length="470" mass="52396">MKQTTWKKLRRKIDERIADLKIPAPKCQSQHQQQPKTPIAVPKKKSVCSVLAAAIDSKSPAKSMCPNDNAPSLQPLLPQRWDSLFDSEAGSDVTFLVGPHPETWRFPGHRAILSDANPVFRAMLNGPLADAGPTVAIHDVDGRAFDHLLRFLYREDVHLQSVSTALATLYAAHKYLCAGLMRTCITYLDDHLTAATVLQIYQHIRLYCGVHPSKRKQEKRDLGLWVASAPPLEATDSSACYTVGVDKDPNDNIEMMTCLCSDLHHNCLQFIDANADKVLAEESVEDVTLEALKEITQRDSLMLSSEAVLFLALERWCNRECKRCQLELSAENRRSVLGEDLLFSVRYLLMTSQEFLSGPMQSGLLDQYETTVILGHILNSPVSASAQTLTQTALDHLKKPRRLSCDAPIVLSDRSALALKTNLKTNKKNSKTKKKSKQKKQKETDGSPKKKCSSSCFFEYVIGALACLFD</sequence>
<evidence type="ECO:0000256" key="1">
    <source>
        <dbReference type="SAM" id="MobiDB-lite"/>
    </source>
</evidence>
<dbReference type="PROSITE" id="PS50097">
    <property type="entry name" value="BTB"/>
    <property type="match status" value="1"/>
</dbReference>
<evidence type="ECO:0000313" key="3">
    <source>
        <dbReference type="EMBL" id="RZF44504.1"/>
    </source>
</evidence>
<feature type="compositionally biased region" description="Basic residues" evidence="1">
    <location>
        <begin position="425"/>
        <end position="440"/>
    </location>
</feature>
<dbReference type="PANTHER" id="PTHR45774:SF4">
    <property type="entry name" value="AXUNDEAD, ISOFORM F"/>
    <property type="match status" value="1"/>
</dbReference>
<dbReference type="PANTHER" id="PTHR45774">
    <property type="entry name" value="BTB/POZ DOMAIN-CONTAINING"/>
    <property type="match status" value="1"/>
</dbReference>
<organism evidence="3 4">
    <name type="scientific">Laodelphax striatellus</name>
    <name type="common">Small brown planthopper</name>
    <name type="synonym">Delphax striatella</name>
    <dbReference type="NCBI Taxonomy" id="195883"/>
    <lineage>
        <taxon>Eukaryota</taxon>
        <taxon>Metazoa</taxon>
        <taxon>Ecdysozoa</taxon>
        <taxon>Arthropoda</taxon>
        <taxon>Hexapoda</taxon>
        <taxon>Insecta</taxon>
        <taxon>Pterygota</taxon>
        <taxon>Neoptera</taxon>
        <taxon>Paraneoptera</taxon>
        <taxon>Hemiptera</taxon>
        <taxon>Auchenorrhyncha</taxon>
        <taxon>Fulgoroidea</taxon>
        <taxon>Delphacidae</taxon>
        <taxon>Criomorphinae</taxon>
        <taxon>Laodelphax</taxon>
    </lineage>
</organism>
<dbReference type="STRING" id="195883.A0A482XFM0"/>
<dbReference type="SMART" id="SM00225">
    <property type="entry name" value="BTB"/>
    <property type="match status" value="1"/>
</dbReference>
<dbReference type="Proteomes" id="UP000291343">
    <property type="component" value="Unassembled WGS sequence"/>
</dbReference>
<dbReference type="FunCoup" id="A0A482XFM0">
    <property type="interactions" value="3"/>
</dbReference>
<dbReference type="SUPFAM" id="SSF54695">
    <property type="entry name" value="POZ domain"/>
    <property type="match status" value="1"/>
</dbReference>
<dbReference type="GO" id="GO:0022008">
    <property type="term" value="P:neurogenesis"/>
    <property type="evidence" value="ECO:0007669"/>
    <property type="project" value="TreeGrafter"/>
</dbReference>
<dbReference type="OrthoDB" id="6335872at2759"/>
<dbReference type="AlphaFoldDB" id="A0A482XFM0"/>
<name>A0A482XFM0_LAOST</name>
<proteinExistence type="predicted"/>
<dbReference type="Pfam" id="PF07707">
    <property type="entry name" value="BACK"/>
    <property type="match status" value="1"/>
</dbReference>
<dbReference type="InterPro" id="IPR011705">
    <property type="entry name" value="BACK"/>
</dbReference>
<dbReference type="InterPro" id="IPR011333">
    <property type="entry name" value="SKP1/BTB/POZ_sf"/>
</dbReference>
<gene>
    <name evidence="3" type="ORF">LSTR_LSTR002277</name>
</gene>
<dbReference type="InParanoid" id="A0A482XFM0"/>
<accession>A0A482XFM0</accession>
<dbReference type="Pfam" id="PF00651">
    <property type="entry name" value="BTB"/>
    <property type="match status" value="1"/>
</dbReference>
<dbReference type="EMBL" id="QKKF02010496">
    <property type="protein sequence ID" value="RZF44504.1"/>
    <property type="molecule type" value="Genomic_DNA"/>
</dbReference>
<feature type="region of interest" description="Disordered" evidence="1">
    <location>
        <begin position="424"/>
        <end position="452"/>
    </location>
</feature>
<dbReference type="Gene3D" id="1.25.40.420">
    <property type="match status" value="1"/>
</dbReference>
<comment type="caution">
    <text evidence="3">The sequence shown here is derived from an EMBL/GenBank/DDBJ whole genome shotgun (WGS) entry which is preliminary data.</text>
</comment>
<dbReference type="Gene3D" id="3.30.710.10">
    <property type="entry name" value="Potassium Channel Kv1.1, Chain A"/>
    <property type="match status" value="1"/>
</dbReference>
<evidence type="ECO:0000259" key="2">
    <source>
        <dbReference type="PROSITE" id="PS50097"/>
    </source>
</evidence>
<evidence type="ECO:0000313" key="4">
    <source>
        <dbReference type="Proteomes" id="UP000291343"/>
    </source>
</evidence>
<dbReference type="InterPro" id="IPR000210">
    <property type="entry name" value="BTB/POZ_dom"/>
</dbReference>
<protein>
    <recommendedName>
        <fullName evidence="2">BTB domain-containing protein</fullName>
    </recommendedName>
</protein>
<dbReference type="GO" id="GO:0005829">
    <property type="term" value="C:cytosol"/>
    <property type="evidence" value="ECO:0007669"/>
    <property type="project" value="TreeGrafter"/>
</dbReference>
<feature type="domain" description="BTB" evidence="2">
    <location>
        <begin position="91"/>
        <end position="161"/>
    </location>
</feature>
<keyword evidence="4" id="KW-1185">Reference proteome</keyword>